<gene>
    <name evidence="1" type="ORF">PAP_05215</name>
</gene>
<keyword evidence="2" id="KW-1185">Reference proteome</keyword>
<dbReference type="Proteomes" id="UP000027981">
    <property type="component" value="Chromosome"/>
</dbReference>
<evidence type="ECO:0000313" key="1">
    <source>
        <dbReference type="EMBL" id="AIF69454.1"/>
    </source>
</evidence>
<reference evidence="1 2" key="2">
    <citation type="journal article" date="2015" name="Genome Announc.">
        <title>Complete Genome Sequence of Hyperthermophilic Piezophilic Archaeon Palaeococcus pacificus DY20341T, Isolated from Deep-Sea Hydrothermal Sediments.</title>
        <authorList>
            <person name="Zeng X."/>
            <person name="Jebbar M."/>
            <person name="Shao Z."/>
        </authorList>
    </citation>
    <scope>NUCLEOTIDE SEQUENCE [LARGE SCALE GENOMIC DNA]</scope>
    <source>
        <strain evidence="1 2">DY20341</strain>
    </source>
</reference>
<reference evidence="2" key="1">
    <citation type="submission" date="2013-06" db="EMBL/GenBank/DDBJ databases">
        <title>Complete Genome Sequence of Hyperthermophilic Palaeococcus pacificus DY20341T, Isolated from a Deep-Sea Hydrothermal Sediments.</title>
        <authorList>
            <person name="Zeng X."/>
            <person name="Shao Z."/>
        </authorList>
    </citation>
    <scope>NUCLEOTIDE SEQUENCE [LARGE SCALE GENOMIC DNA]</scope>
    <source>
        <strain evidence="2">DY20341</strain>
    </source>
</reference>
<dbReference type="HOGENOM" id="CLU_3387504_0_0_2"/>
<dbReference type="EMBL" id="CP006019">
    <property type="protein sequence ID" value="AIF69454.1"/>
    <property type="molecule type" value="Genomic_DNA"/>
</dbReference>
<dbReference type="STRING" id="1343739.PAP_05215"/>
<dbReference type="KEGG" id="ppac:PAP_05215"/>
<dbReference type="AlphaFoldDB" id="A0A075LT09"/>
<proteinExistence type="predicted"/>
<protein>
    <submittedName>
        <fullName evidence="1">Uncharacterized protein</fullName>
    </submittedName>
</protein>
<sequence>MVVRATSRFPRWGAALLRTSGGDGRREKEARG</sequence>
<evidence type="ECO:0000313" key="2">
    <source>
        <dbReference type="Proteomes" id="UP000027981"/>
    </source>
</evidence>
<accession>A0A075LT09</accession>
<name>A0A075LT09_9EURY</name>
<organism evidence="1 2">
    <name type="scientific">Palaeococcus pacificus DY20341</name>
    <dbReference type="NCBI Taxonomy" id="1343739"/>
    <lineage>
        <taxon>Archaea</taxon>
        <taxon>Methanobacteriati</taxon>
        <taxon>Methanobacteriota</taxon>
        <taxon>Thermococci</taxon>
        <taxon>Thermococcales</taxon>
        <taxon>Thermococcaceae</taxon>
        <taxon>Palaeococcus</taxon>
    </lineage>
</organism>